<accession>A0ABX7RPZ3</accession>
<organism evidence="2 3">
    <name type="scientific">Streptomyces griseocarneus</name>
    <dbReference type="NCBI Taxonomy" id="51201"/>
    <lineage>
        <taxon>Bacteria</taxon>
        <taxon>Bacillati</taxon>
        <taxon>Actinomycetota</taxon>
        <taxon>Actinomycetes</taxon>
        <taxon>Kitasatosporales</taxon>
        <taxon>Streptomycetaceae</taxon>
        <taxon>Streptomyces</taxon>
    </lineage>
</organism>
<feature type="compositionally biased region" description="Low complexity" evidence="1">
    <location>
        <begin position="25"/>
        <end position="59"/>
    </location>
</feature>
<feature type="compositionally biased region" description="Low complexity" evidence="1">
    <location>
        <begin position="116"/>
        <end position="128"/>
    </location>
</feature>
<name>A0ABX7RPZ3_9ACTN</name>
<keyword evidence="3" id="KW-1185">Reference proteome</keyword>
<protein>
    <submittedName>
        <fullName evidence="2">Uncharacterized protein</fullName>
    </submittedName>
</protein>
<evidence type="ECO:0000313" key="2">
    <source>
        <dbReference type="EMBL" id="QSY48926.1"/>
    </source>
</evidence>
<dbReference type="RefSeq" id="WP_207555233.1">
    <property type="nucleotide sequence ID" value="NZ_CP071595.1"/>
</dbReference>
<dbReference type="Proteomes" id="UP000671836">
    <property type="component" value="Chromosome"/>
</dbReference>
<proteinExistence type="predicted"/>
<evidence type="ECO:0000313" key="3">
    <source>
        <dbReference type="Proteomes" id="UP000671836"/>
    </source>
</evidence>
<feature type="region of interest" description="Disordered" evidence="1">
    <location>
        <begin position="1"/>
        <end position="128"/>
    </location>
</feature>
<reference evidence="2 3" key="1">
    <citation type="submission" date="2021-03" db="EMBL/GenBank/DDBJ databases">
        <title>Streptomyces strains.</title>
        <authorList>
            <person name="Lund M.B."/>
            <person name="Toerring T."/>
        </authorList>
    </citation>
    <scope>NUCLEOTIDE SEQUENCE [LARGE SCALE GENOMIC DNA]</scope>
    <source>
        <strain evidence="2 3">KCC S-1010</strain>
    </source>
</reference>
<feature type="compositionally biased region" description="Polar residues" evidence="1">
    <location>
        <begin position="91"/>
        <end position="104"/>
    </location>
</feature>
<gene>
    <name evidence="2" type="ORF">J3S04_28615</name>
</gene>
<sequence length="128" mass="12854">MSAVVHWWPDGHDAPSSSHKTVTGAAASASPPAQTPPAQRSSPTPSPGAAVLASPAAGADTGGTPGALVFSGRQLTLRPPSNGSLFADLDTPQSSTDNTKSTSAELRYEAVDGAPTSSRGCTSTRRRA</sequence>
<evidence type="ECO:0000256" key="1">
    <source>
        <dbReference type="SAM" id="MobiDB-lite"/>
    </source>
</evidence>
<dbReference type="EMBL" id="CP071595">
    <property type="protein sequence ID" value="QSY48926.1"/>
    <property type="molecule type" value="Genomic_DNA"/>
</dbReference>